<proteinExistence type="predicted"/>
<name>A0ABV0JM85_9CYAN</name>
<comment type="caution">
    <text evidence="1">The sequence shown here is derived from an EMBL/GenBank/DDBJ whole genome shotgun (WGS) entry which is preliminary data.</text>
</comment>
<evidence type="ECO:0000313" key="2">
    <source>
        <dbReference type="Proteomes" id="UP001442494"/>
    </source>
</evidence>
<dbReference type="EMBL" id="JAMPKK010000014">
    <property type="protein sequence ID" value="MEP0864536.1"/>
    <property type="molecule type" value="Genomic_DNA"/>
</dbReference>
<dbReference type="PANTHER" id="PTHR37835:SF1">
    <property type="entry name" value="ALPHA-CLOSTRIPAIN"/>
    <property type="match status" value="1"/>
</dbReference>
<gene>
    <name evidence="1" type="ORF">NDI37_08655</name>
</gene>
<dbReference type="Proteomes" id="UP001442494">
    <property type="component" value="Unassembled WGS sequence"/>
</dbReference>
<dbReference type="RefSeq" id="WP_190424828.1">
    <property type="nucleotide sequence ID" value="NZ_JAMPKK010000014.1"/>
</dbReference>
<protein>
    <submittedName>
        <fullName evidence="1">Clostripain-related cysteine peptidase</fullName>
    </submittedName>
</protein>
<evidence type="ECO:0000313" key="1">
    <source>
        <dbReference type="EMBL" id="MEP0864536.1"/>
    </source>
</evidence>
<dbReference type="Pfam" id="PF03415">
    <property type="entry name" value="Peptidase_C11"/>
    <property type="match status" value="1"/>
</dbReference>
<organism evidence="1 2">
    <name type="scientific">Funiculus sociatus GB2-A5</name>
    <dbReference type="NCBI Taxonomy" id="2933946"/>
    <lineage>
        <taxon>Bacteria</taxon>
        <taxon>Bacillati</taxon>
        <taxon>Cyanobacteriota</taxon>
        <taxon>Cyanophyceae</taxon>
        <taxon>Coleofasciculales</taxon>
        <taxon>Coleofasciculaceae</taxon>
        <taxon>Funiculus</taxon>
    </lineage>
</organism>
<dbReference type="InterPro" id="IPR005077">
    <property type="entry name" value="Peptidase_C11"/>
</dbReference>
<reference evidence="1 2" key="1">
    <citation type="submission" date="2022-04" db="EMBL/GenBank/DDBJ databases">
        <title>Positive selection, recombination, and allopatry shape intraspecific diversity of widespread and dominant cyanobacteria.</title>
        <authorList>
            <person name="Wei J."/>
            <person name="Shu W."/>
            <person name="Hu C."/>
        </authorList>
    </citation>
    <scope>NUCLEOTIDE SEQUENCE [LARGE SCALE GENOMIC DNA]</scope>
    <source>
        <strain evidence="1 2">GB2-A5</strain>
    </source>
</reference>
<dbReference type="Gene3D" id="3.40.50.11970">
    <property type="match status" value="1"/>
</dbReference>
<accession>A0ABV0JM85</accession>
<dbReference type="PANTHER" id="PTHR37835">
    <property type="entry name" value="ALPHA-CLOSTRIPAIN"/>
    <property type="match status" value="1"/>
</dbReference>
<sequence>MLLNQKQTDIIATSMSNKRLYDWIFLYWMPYDNDLSIFGTPIIDMLTKGVKSDNILLAVQSDLIGDKKLSRNVITQGNIFTHKLNAANSGSEEVFAEYLNWANLQFQAKKWAIVFLGHGGRLDEISPDGHPEPDLASKTKWMNIQKLSDIIANFNQQVGKRVELVFFQNCNKGTIEVNYTFRNTAKYTLSSQLLLGAPNYYYEQLFSFLGRKPEINGGQLAEKIMEFEPFDMYHSYTSINNSDISNLSAKINPLIDTVLSANIKTINLSNLISYNYMGDRFVDVVSFFQTITKQSGANQQKCDEFIYFLNNSIIHKVKKDGKLLGSPPEYKNFSGLGIFFPESKQKLEKYRYLQVFSDLKLVELFEAILVS</sequence>
<keyword evidence="2" id="KW-1185">Reference proteome</keyword>